<dbReference type="Proteomes" id="UP000215027">
    <property type="component" value="Chromosome I"/>
</dbReference>
<name>A0A160T209_9CHLR</name>
<evidence type="ECO:0000313" key="1">
    <source>
        <dbReference type="EMBL" id="CUS02888.2"/>
    </source>
</evidence>
<dbReference type="AlphaFoldDB" id="A0A160T209"/>
<protein>
    <submittedName>
        <fullName evidence="1">Uncharacterized protein</fullName>
    </submittedName>
</protein>
<sequence>MNQQIVNPPFDARHLSDVSVEAAETYIRAAQRRMANDRAAGMACLDDMFRAGRPPQEMNGRYRGEMLAVDLWPGLTHYAVFVQNRFQPWRGKRFDAPNERGDNILANNARPWLRVFMPAYRGPKPDTAETFRAFDFRTYTAPGLLDPDVNVLKIDYDLPQNPALIRRVLDELVEVAGSYYLGRAYLRGRSAWRRVAHFSLRISPDAEAALSST</sequence>
<keyword evidence="2" id="KW-1185">Reference proteome</keyword>
<evidence type="ECO:0000313" key="2">
    <source>
        <dbReference type="Proteomes" id="UP000215027"/>
    </source>
</evidence>
<reference evidence="1" key="1">
    <citation type="submission" date="2016-01" db="EMBL/GenBank/DDBJ databases">
        <authorList>
            <person name="Mcilroy J.S."/>
            <person name="Karst M S."/>
            <person name="Albertsen M."/>
        </authorList>
    </citation>
    <scope>NUCLEOTIDE SEQUENCE</scope>
    <source>
        <strain evidence="1">Cfx-K</strain>
    </source>
</reference>
<dbReference type="RefSeq" id="WP_095042456.1">
    <property type="nucleotide sequence ID" value="NZ_LN890655.1"/>
</dbReference>
<dbReference type="OrthoDB" id="509694at2"/>
<accession>A0A160T209</accession>
<dbReference type="EMBL" id="LN890655">
    <property type="protein sequence ID" value="CUS02888.2"/>
    <property type="molecule type" value="Genomic_DNA"/>
</dbReference>
<gene>
    <name evidence="1" type="ORF">CFX0092_A1010</name>
</gene>
<organism evidence="1 2">
    <name type="scientific">Candidatus Promineifilum breve</name>
    <dbReference type="NCBI Taxonomy" id="1806508"/>
    <lineage>
        <taxon>Bacteria</taxon>
        <taxon>Bacillati</taxon>
        <taxon>Chloroflexota</taxon>
        <taxon>Ardenticatenia</taxon>
        <taxon>Candidatus Promineifilales</taxon>
        <taxon>Candidatus Promineifilaceae</taxon>
        <taxon>Candidatus Promineifilum</taxon>
    </lineage>
</organism>
<proteinExistence type="predicted"/>
<dbReference type="KEGG" id="pbf:CFX0092_A1010"/>